<sequence length="302" mass="31782">MRIGIFGGASNDGTIDAMVAEARRAEADGFASYWAPQIFGHDALTALAVIGREVPRIELGTSVVPTYPRHPMMMAQQALTVNAAAGGRLCLGIGLSHQIVVESMWGMSFDKPVRHMREYLEVMMPLLEGKPVSHAGEAFNVNGGVNVPGGTRPNVVIAALGEQMLKVTAALADGTLTWCTGPQTLANHTIPTLKAAAEKAGRDSTRVIAALPVCVTNDREAALQRAAQVFVVYGQLPSYRAMLDKEGAAGPADIAIIGSASEVADRIMALGEIGVTDFAAVEFGATPDEVAETRSMVKSLLK</sequence>
<reference evidence="3" key="1">
    <citation type="submission" date="2020-05" db="EMBL/GenBank/DDBJ databases">
        <authorList>
            <person name="Chiriac C."/>
            <person name="Salcher M."/>
            <person name="Ghai R."/>
            <person name="Kavagutti S V."/>
        </authorList>
    </citation>
    <scope>NUCLEOTIDE SEQUENCE</scope>
</reference>
<protein>
    <submittedName>
        <fullName evidence="3">Unannotated protein</fullName>
    </submittedName>
</protein>
<dbReference type="InterPro" id="IPR036661">
    <property type="entry name" value="Luciferase-like_sf"/>
</dbReference>
<dbReference type="EMBL" id="CAFBPS010000044">
    <property type="protein sequence ID" value="CAB5028535.1"/>
    <property type="molecule type" value="Genomic_DNA"/>
</dbReference>
<feature type="domain" description="Luciferase-like" evidence="2">
    <location>
        <begin position="11"/>
        <end position="276"/>
    </location>
</feature>
<dbReference type="NCBIfam" id="TIGR03564">
    <property type="entry name" value="F420_MSMEG_4879"/>
    <property type="match status" value="1"/>
</dbReference>
<gene>
    <name evidence="3" type="ORF">UFOPK2658_00874</name>
    <name evidence="4" type="ORF">UFOPK2880_01144</name>
    <name evidence="5" type="ORF">UFOPK3004_00693</name>
    <name evidence="6" type="ORF">UFOPK3304_00955</name>
    <name evidence="7" type="ORF">UFOPK3494_01000</name>
    <name evidence="8" type="ORF">UFOPK4134_00755</name>
</gene>
<dbReference type="EMBL" id="CAFBLJ010000043">
    <property type="protein sequence ID" value="CAB4870262.1"/>
    <property type="molecule type" value="Genomic_DNA"/>
</dbReference>
<dbReference type="EMBL" id="CAFBMF010000058">
    <property type="protein sequence ID" value="CAB4902182.1"/>
    <property type="molecule type" value="Genomic_DNA"/>
</dbReference>
<name>A0A6J6RA33_9ZZZZ</name>
<dbReference type="AlphaFoldDB" id="A0A6J6RA33"/>
<dbReference type="EMBL" id="CAFAAL010000045">
    <property type="protein sequence ID" value="CAB4801325.1"/>
    <property type="molecule type" value="Genomic_DNA"/>
</dbReference>
<dbReference type="GO" id="GO:0016705">
    <property type="term" value="F:oxidoreductase activity, acting on paired donors, with incorporation or reduction of molecular oxygen"/>
    <property type="evidence" value="ECO:0007669"/>
    <property type="project" value="InterPro"/>
</dbReference>
<evidence type="ECO:0000313" key="8">
    <source>
        <dbReference type="EMBL" id="CAB5028535.1"/>
    </source>
</evidence>
<keyword evidence="1" id="KW-0560">Oxidoreductase</keyword>
<evidence type="ECO:0000259" key="2">
    <source>
        <dbReference type="Pfam" id="PF00296"/>
    </source>
</evidence>
<dbReference type="SUPFAM" id="SSF51679">
    <property type="entry name" value="Bacterial luciferase-like"/>
    <property type="match status" value="1"/>
</dbReference>
<proteinExistence type="predicted"/>
<organism evidence="3">
    <name type="scientific">freshwater metagenome</name>
    <dbReference type="NCBI Taxonomy" id="449393"/>
    <lineage>
        <taxon>unclassified sequences</taxon>
        <taxon>metagenomes</taxon>
        <taxon>ecological metagenomes</taxon>
    </lineage>
</organism>
<evidence type="ECO:0000313" key="4">
    <source>
        <dbReference type="EMBL" id="CAB4776514.1"/>
    </source>
</evidence>
<dbReference type="EMBL" id="CAEZYH010000029">
    <property type="protein sequence ID" value="CAB4718833.1"/>
    <property type="molecule type" value="Genomic_DNA"/>
</dbReference>
<evidence type="ECO:0000256" key="1">
    <source>
        <dbReference type="ARBA" id="ARBA00023002"/>
    </source>
</evidence>
<dbReference type="Gene3D" id="3.20.20.30">
    <property type="entry name" value="Luciferase-like domain"/>
    <property type="match status" value="1"/>
</dbReference>
<evidence type="ECO:0000313" key="7">
    <source>
        <dbReference type="EMBL" id="CAB4902182.1"/>
    </source>
</evidence>
<dbReference type="InterPro" id="IPR050564">
    <property type="entry name" value="F420-G6PD/mer"/>
</dbReference>
<dbReference type="InterPro" id="IPR019910">
    <property type="entry name" value="Lucif-like_OxRdtase_MSMEG_4879"/>
</dbReference>
<dbReference type="InterPro" id="IPR011251">
    <property type="entry name" value="Luciferase-like_dom"/>
</dbReference>
<dbReference type="EMBL" id="CAEZZP010000071">
    <property type="protein sequence ID" value="CAB4776514.1"/>
    <property type="molecule type" value="Genomic_DNA"/>
</dbReference>
<evidence type="ECO:0000313" key="3">
    <source>
        <dbReference type="EMBL" id="CAB4718833.1"/>
    </source>
</evidence>
<evidence type="ECO:0000313" key="6">
    <source>
        <dbReference type="EMBL" id="CAB4870262.1"/>
    </source>
</evidence>
<dbReference type="PANTHER" id="PTHR43244:SF1">
    <property type="entry name" value="5,10-METHYLENETETRAHYDROMETHANOPTERIN REDUCTASE"/>
    <property type="match status" value="1"/>
</dbReference>
<accession>A0A6J6RA33</accession>
<dbReference type="Pfam" id="PF00296">
    <property type="entry name" value="Bac_luciferase"/>
    <property type="match status" value="1"/>
</dbReference>
<evidence type="ECO:0000313" key="5">
    <source>
        <dbReference type="EMBL" id="CAB4801325.1"/>
    </source>
</evidence>
<dbReference type="PANTHER" id="PTHR43244">
    <property type="match status" value="1"/>
</dbReference>